<keyword evidence="1" id="KW-0472">Membrane</keyword>
<organism evidence="2 3">
    <name type="scientific">Desulfobaculum bizertense DSM 18034</name>
    <dbReference type="NCBI Taxonomy" id="1121442"/>
    <lineage>
        <taxon>Bacteria</taxon>
        <taxon>Pseudomonadati</taxon>
        <taxon>Thermodesulfobacteriota</taxon>
        <taxon>Desulfovibrionia</taxon>
        <taxon>Desulfovibrionales</taxon>
        <taxon>Desulfovibrionaceae</taxon>
        <taxon>Desulfobaculum</taxon>
    </lineage>
</organism>
<keyword evidence="1" id="KW-1133">Transmembrane helix</keyword>
<dbReference type="OrthoDB" id="6443879at2"/>
<dbReference type="EMBL" id="FUYA01000002">
    <property type="protein sequence ID" value="SKA66977.1"/>
    <property type="molecule type" value="Genomic_DNA"/>
</dbReference>
<protein>
    <recommendedName>
        <fullName evidence="4">DUF340 domain-containing protein</fullName>
    </recommendedName>
</protein>
<evidence type="ECO:0000313" key="2">
    <source>
        <dbReference type="EMBL" id="SKA66977.1"/>
    </source>
</evidence>
<dbReference type="STRING" id="1121442.SAMN02745702_00730"/>
<dbReference type="RefSeq" id="WP_078684040.1">
    <property type="nucleotide sequence ID" value="NZ_FUYA01000002.1"/>
</dbReference>
<feature type="transmembrane region" description="Helical" evidence="1">
    <location>
        <begin position="33"/>
        <end position="54"/>
    </location>
</feature>
<gene>
    <name evidence="2" type="ORF">SAMN02745702_00730</name>
</gene>
<evidence type="ECO:0008006" key="4">
    <source>
        <dbReference type="Google" id="ProtNLM"/>
    </source>
</evidence>
<keyword evidence="1" id="KW-0812">Transmembrane</keyword>
<proteinExistence type="predicted"/>
<feature type="transmembrane region" description="Helical" evidence="1">
    <location>
        <begin position="118"/>
        <end position="143"/>
    </location>
</feature>
<keyword evidence="3" id="KW-1185">Reference proteome</keyword>
<accession>A0A1T4VPX6</accession>
<dbReference type="AlphaFoldDB" id="A0A1T4VPX6"/>
<feature type="transmembrane region" description="Helical" evidence="1">
    <location>
        <begin position="61"/>
        <end position="79"/>
    </location>
</feature>
<evidence type="ECO:0000313" key="3">
    <source>
        <dbReference type="Proteomes" id="UP000189733"/>
    </source>
</evidence>
<reference evidence="2 3" key="1">
    <citation type="submission" date="2017-02" db="EMBL/GenBank/DDBJ databases">
        <authorList>
            <person name="Peterson S.W."/>
        </authorList>
    </citation>
    <scope>NUCLEOTIDE SEQUENCE [LARGE SCALE GENOMIC DNA]</scope>
    <source>
        <strain evidence="2 3">DSM 18034</strain>
    </source>
</reference>
<sequence length="149" mass="15673">MNRMVESAIVLVIVAVITLIGNSIGHNFGLLEALPGMAVLFGICLAGIAANRFVFSKLPPVLYIITFGMLVTLPGFPGSEQFAAWVSKVNFLALTTPILAYAGVGIGKDLDALKKTGWRIVVVSLFVMASTFVASAGIAHVVLKVLGEI</sequence>
<name>A0A1T4VPX6_9BACT</name>
<dbReference type="Proteomes" id="UP000189733">
    <property type="component" value="Unassembled WGS sequence"/>
</dbReference>
<evidence type="ECO:0000256" key="1">
    <source>
        <dbReference type="SAM" id="Phobius"/>
    </source>
</evidence>
<feature type="transmembrane region" description="Helical" evidence="1">
    <location>
        <begin position="85"/>
        <end position="106"/>
    </location>
</feature>